<dbReference type="OrthoDB" id="9979195at2759"/>
<comment type="subcellular location">
    <subcellularLocation>
        <location evidence="1 9">Endoplasmic reticulum membrane</location>
        <topology evidence="1 9">Multi-pass membrane protein</topology>
    </subcellularLocation>
</comment>
<feature type="region of interest" description="Disordered" evidence="10">
    <location>
        <begin position="1"/>
        <end position="35"/>
    </location>
</feature>
<evidence type="ECO:0000313" key="11">
    <source>
        <dbReference type="EMBL" id="CAG7728936.1"/>
    </source>
</evidence>
<evidence type="ECO:0000256" key="6">
    <source>
        <dbReference type="ARBA" id="ARBA00022989"/>
    </source>
</evidence>
<feature type="transmembrane region" description="Helical" evidence="9">
    <location>
        <begin position="407"/>
        <end position="427"/>
    </location>
</feature>
<gene>
    <name evidence="11" type="ORF">AFUS01_LOCUS17680</name>
</gene>
<evidence type="ECO:0000256" key="10">
    <source>
        <dbReference type="SAM" id="MobiDB-lite"/>
    </source>
</evidence>
<accession>A0A8J2KP30</accession>
<proteinExistence type="inferred from homology"/>
<evidence type="ECO:0000256" key="8">
    <source>
        <dbReference type="ARBA" id="ARBA00045912"/>
    </source>
</evidence>
<dbReference type="PANTHER" id="PTHR13117:SF5">
    <property type="entry name" value="PROTEIN RFT1 HOMOLOG"/>
    <property type="match status" value="1"/>
</dbReference>
<evidence type="ECO:0000256" key="4">
    <source>
        <dbReference type="ARBA" id="ARBA00022692"/>
    </source>
</evidence>
<dbReference type="Pfam" id="PF04506">
    <property type="entry name" value="Rft-1"/>
    <property type="match status" value="1"/>
</dbReference>
<dbReference type="Proteomes" id="UP000708208">
    <property type="component" value="Unassembled WGS sequence"/>
</dbReference>
<evidence type="ECO:0000313" key="12">
    <source>
        <dbReference type="Proteomes" id="UP000708208"/>
    </source>
</evidence>
<feature type="transmembrane region" description="Helical" evidence="9">
    <location>
        <begin position="195"/>
        <end position="215"/>
    </location>
</feature>
<comment type="similarity">
    <text evidence="3 9">Belongs to the RFT1 family.</text>
</comment>
<comment type="pathway">
    <text evidence="2">Protein modification; protein glycosylation.</text>
</comment>
<dbReference type="GO" id="GO:0005789">
    <property type="term" value="C:endoplasmic reticulum membrane"/>
    <property type="evidence" value="ECO:0007669"/>
    <property type="project" value="UniProtKB-SubCell"/>
</dbReference>
<dbReference type="PANTHER" id="PTHR13117">
    <property type="entry name" value="ENDOPLASMIC RETICULUM MULTISPAN TRANSMEMBRANE PROTEIN-RELATED"/>
    <property type="match status" value="1"/>
</dbReference>
<evidence type="ECO:0000256" key="5">
    <source>
        <dbReference type="ARBA" id="ARBA00022824"/>
    </source>
</evidence>
<feature type="transmembrane region" description="Helical" evidence="9">
    <location>
        <begin position="221"/>
        <end position="247"/>
    </location>
</feature>
<feature type="transmembrane region" description="Helical" evidence="9">
    <location>
        <begin position="163"/>
        <end position="183"/>
    </location>
</feature>
<dbReference type="AlphaFoldDB" id="A0A8J2KP30"/>
<reference evidence="11" key="1">
    <citation type="submission" date="2021-06" db="EMBL/GenBank/DDBJ databases">
        <authorList>
            <person name="Hodson N. C."/>
            <person name="Mongue J. A."/>
            <person name="Jaron S. K."/>
        </authorList>
    </citation>
    <scope>NUCLEOTIDE SEQUENCE</scope>
</reference>
<keyword evidence="12" id="KW-1185">Reference proteome</keyword>
<comment type="caution">
    <text evidence="9">Lacks conserved residue(s) required for the propagation of feature annotation.</text>
</comment>
<name>A0A8J2KP30_9HEXA</name>
<evidence type="ECO:0000256" key="9">
    <source>
        <dbReference type="RuleBase" id="RU365067"/>
    </source>
</evidence>
<evidence type="ECO:0000256" key="1">
    <source>
        <dbReference type="ARBA" id="ARBA00004477"/>
    </source>
</evidence>
<dbReference type="GO" id="GO:0034203">
    <property type="term" value="P:glycolipid translocation"/>
    <property type="evidence" value="ECO:0007669"/>
    <property type="project" value="TreeGrafter"/>
</dbReference>
<feature type="transmembrane region" description="Helical" evidence="9">
    <location>
        <begin position="365"/>
        <end position="387"/>
    </location>
</feature>
<feature type="transmembrane region" description="Helical" evidence="9">
    <location>
        <begin position="122"/>
        <end position="143"/>
    </location>
</feature>
<keyword evidence="7 9" id="KW-0472">Membrane</keyword>
<evidence type="ECO:0000256" key="7">
    <source>
        <dbReference type="ARBA" id="ARBA00023136"/>
    </source>
</evidence>
<dbReference type="GO" id="GO:0006488">
    <property type="term" value="P:dolichol-linked oligosaccharide biosynthetic process"/>
    <property type="evidence" value="ECO:0007669"/>
    <property type="project" value="InterPro"/>
</dbReference>
<comment type="caution">
    <text evidence="11">The sequence shown here is derived from an EMBL/GenBank/DDBJ whole genome shotgun (WGS) entry which is preliminary data.</text>
</comment>
<feature type="transmembrane region" description="Helical" evidence="9">
    <location>
        <begin position="448"/>
        <end position="474"/>
    </location>
</feature>
<comment type="function">
    <text evidence="8 9">Intramembrane glycolipid transporter that operates in the biosynthetic pathway of dolichol-linked oligosaccharides, the glycan precursors employed in protein asparagine (N)-glycosylation. The sequential addition of sugars to dolichol pyrophosphate produces dolichol-linked oligosaccharides containing fourteen sugars, including two GlcNAcs, nine mannoses and three glucoses. Once assembled, the oligosaccharide is transferred from the lipid to nascent proteins by oligosaccharyltransferases. The assembly of dolichol-linked oligosaccharides begins on the cytosolic side of the endoplasmic reticulum membrane and finishes in its lumen. RFT1 could mediate the translocation of the cytosolically oriented intermediate DolPP-GlcNAc2Man5, produced by ALG11, into the ER lumen where dolichol-linked oligosaccharides assembly continues. However, the intramembrane lipid transporter activity could not be confirmed in vitro.</text>
</comment>
<dbReference type="InterPro" id="IPR007594">
    <property type="entry name" value="RFT1"/>
</dbReference>
<protein>
    <recommendedName>
        <fullName evidence="9">Protein RFT1 homolog</fullName>
    </recommendedName>
</protein>
<evidence type="ECO:0000256" key="2">
    <source>
        <dbReference type="ARBA" id="ARBA00004922"/>
    </source>
</evidence>
<keyword evidence="6 9" id="KW-1133">Transmembrane helix</keyword>
<sequence>MDQRRSSPRKPLIMEESSSSSDDAEILGSPKKSQARASIKKPDAVLSGSVRSASYNIVFQVSTRIFTFLLNAFILRYVSHEVMGICNVRLALLYSTVMFLSREPFRRTCQRKQETDSWTETINLIWFVVPNTFLWSSIAGYVWCYVLSQPGPPDSVITIQYQRSVWIISIGLIIDSLSEVPYIVGQYFLFAKLRIIGDTALIAIRSTLLCAAVVYRPEYAVVAYAGGNFIAAIVVSAIYYGHFYWLLHVKNDRETIPFSSVRDFFPSSLKTFKVPLELAALTWSFFKQGFLKQILTEGERYMMTFINMLSFEEQGLYDLVSNLGSLAARFVFLPIEESSYFYFSQTLHRRAKFAPWDKESSRHCAYVLGNLVRLMMIIGSIAIVYGLPYSNSVLFLYGGENLSENVIATRLLQANCLYILVMAVNGITETFTFAAMTQDQLDKYNRKLVIFSAVFLLGSFLFVRIFGSIGFFIANGLNMSLRVMPCLFTLVDYRA</sequence>
<dbReference type="EMBL" id="CAJVCH010170702">
    <property type="protein sequence ID" value="CAG7728936.1"/>
    <property type="molecule type" value="Genomic_DNA"/>
</dbReference>
<keyword evidence="4 9" id="KW-0812">Transmembrane</keyword>
<evidence type="ECO:0000256" key="3">
    <source>
        <dbReference type="ARBA" id="ARBA00010288"/>
    </source>
</evidence>
<keyword evidence="5" id="KW-0256">Endoplasmic reticulum</keyword>
<organism evidence="11 12">
    <name type="scientific">Allacma fusca</name>
    <dbReference type="NCBI Taxonomy" id="39272"/>
    <lineage>
        <taxon>Eukaryota</taxon>
        <taxon>Metazoa</taxon>
        <taxon>Ecdysozoa</taxon>
        <taxon>Arthropoda</taxon>
        <taxon>Hexapoda</taxon>
        <taxon>Collembola</taxon>
        <taxon>Symphypleona</taxon>
        <taxon>Sminthuridae</taxon>
        <taxon>Allacma</taxon>
    </lineage>
</organism>